<comment type="caution">
    <text evidence="1">The sequence shown here is derived from an EMBL/GenBank/DDBJ whole genome shotgun (WGS) entry which is preliminary data.</text>
</comment>
<name>A0A9D4J5P4_DREPO</name>
<evidence type="ECO:0000313" key="1">
    <source>
        <dbReference type="EMBL" id="KAH3796924.1"/>
    </source>
</evidence>
<keyword evidence="2" id="KW-1185">Reference proteome</keyword>
<gene>
    <name evidence="1" type="ORF">DPMN_150501</name>
</gene>
<reference evidence="1" key="2">
    <citation type="submission" date="2020-11" db="EMBL/GenBank/DDBJ databases">
        <authorList>
            <person name="McCartney M.A."/>
            <person name="Auch B."/>
            <person name="Kono T."/>
            <person name="Mallez S."/>
            <person name="Becker A."/>
            <person name="Gohl D.M."/>
            <person name="Silverstein K.A.T."/>
            <person name="Koren S."/>
            <person name="Bechman K.B."/>
            <person name="Herman A."/>
            <person name="Abrahante J.E."/>
            <person name="Garbe J."/>
        </authorList>
    </citation>
    <scope>NUCLEOTIDE SEQUENCE</scope>
    <source>
        <strain evidence="1">Duluth1</strain>
        <tissue evidence="1">Whole animal</tissue>
    </source>
</reference>
<dbReference type="Proteomes" id="UP000828390">
    <property type="component" value="Unassembled WGS sequence"/>
</dbReference>
<protein>
    <submittedName>
        <fullName evidence="1">Uncharacterized protein</fullName>
    </submittedName>
</protein>
<reference evidence="1" key="1">
    <citation type="journal article" date="2019" name="bioRxiv">
        <title>The Genome of the Zebra Mussel, Dreissena polymorpha: A Resource for Invasive Species Research.</title>
        <authorList>
            <person name="McCartney M.A."/>
            <person name="Auch B."/>
            <person name="Kono T."/>
            <person name="Mallez S."/>
            <person name="Zhang Y."/>
            <person name="Obille A."/>
            <person name="Becker A."/>
            <person name="Abrahante J.E."/>
            <person name="Garbe J."/>
            <person name="Badalamenti J.P."/>
            <person name="Herman A."/>
            <person name="Mangelson H."/>
            <person name="Liachko I."/>
            <person name="Sullivan S."/>
            <person name="Sone E.D."/>
            <person name="Koren S."/>
            <person name="Silverstein K.A.T."/>
            <person name="Beckman K.B."/>
            <person name="Gohl D.M."/>
        </authorList>
    </citation>
    <scope>NUCLEOTIDE SEQUENCE</scope>
    <source>
        <strain evidence="1">Duluth1</strain>
        <tissue evidence="1">Whole animal</tissue>
    </source>
</reference>
<organism evidence="1 2">
    <name type="scientific">Dreissena polymorpha</name>
    <name type="common">Zebra mussel</name>
    <name type="synonym">Mytilus polymorpha</name>
    <dbReference type="NCBI Taxonomy" id="45954"/>
    <lineage>
        <taxon>Eukaryota</taxon>
        <taxon>Metazoa</taxon>
        <taxon>Spiralia</taxon>
        <taxon>Lophotrochozoa</taxon>
        <taxon>Mollusca</taxon>
        <taxon>Bivalvia</taxon>
        <taxon>Autobranchia</taxon>
        <taxon>Heteroconchia</taxon>
        <taxon>Euheterodonta</taxon>
        <taxon>Imparidentia</taxon>
        <taxon>Neoheterodontei</taxon>
        <taxon>Myida</taxon>
        <taxon>Dreissenoidea</taxon>
        <taxon>Dreissenidae</taxon>
        <taxon>Dreissena</taxon>
    </lineage>
</organism>
<evidence type="ECO:0000313" key="2">
    <source>
        <dbReference type="Proteomes" id="UP000828390"/>
    </source>
</evidence>
<dbReference type="AlphaFoldDB" id="A0A9D4J5P4"/>
<sequence>MLKDNDICNITMADIDIAHRLPNKNNTNREIIVRLVSRQTKGLILANRKKIRGTNIFINEDMTRLNLHVLMCVKKTIADEVSDAWFINGRIMFKSHMNKIQSVKFEDYEHWINLPSPNTTTK</sequence>
<dbReference type="EMBL" id="JAIWYP010000007">
    <property type="protein sequence ID" value="KAH3796924.1"/>
    <property type="molecule type" value="Genomic_DNA"/>
</dbReference>
<accession>A0A9D4J5P4</accession>
<proteinExistence type="predicted"/>